<evidence type="ECO:0000313" key="3">
    <source>
        <dbReference type="EMBL" id="MFC6785456.1"/>
    </source>
</evidence>
<proteinExistence type="predicted"/>
<dbReference type="InterPro" id="IPR058414">
    <property type="entry name" value="DUF8101"/>
</dbReference>
<dbReference type="Proteomes" id="UP001596443">
    <property type="component" value="Unassembled WGS sequence"/>
</dbReference>
<dbReference type="AlphaFoldDB" id="A0ABD5T8F1"/>
<dbReference type="GeneID" id="81208490"/>
<dbReference type="EMBL" id="JBHSWX010000012">
    <property type="protein sequence ID" value="MFC6785456.1"/>
    <property type="molecule type" value="Genomic_DNA"/>
</dbReference>
<evidence type="ECO:0000259" key="2">
    <source>
        <dbReference type="Pfam" id="PF26403"/>
    </source>
</evidence>
<keyword evidence="4" id="KW-1185">Reference proteome</keyword>
<evidence type="ECO:0000313" key="4">
    <source>
        <dbReference type="Proteomes" id="UP001596443"/>
    </source>
</evidence>
<gene>
    <name evidence="3" type="ORF">ACFQFD_05545</name>
</gene>
<dbReference type="Pfam" id="PF26403">
    <property type="entry name" value="DUF8101"/>
    <property type="match status" value="1"/>
</dbReference>
<feature type="compositionally biased region" description="Acidic residues" evidence="1">
    <location>
        <begin position="1"/>
        <end position="11"/>
    </location>
</feature>
<evidence type="ECO:0000256" key="1">
    <source>
        <dbReference type="SAM" id="MobiDB-lite"/>
    </source>
</evidence>
<sequence length="105" mass="11397">MPDDHEDDASEPAELPAAVDPGDIPADAESVLTQLVESARVAVREGRPEDAVAAVETVRTVARNKLSDRRRAQQLIHGCDRVVDLAADDPTVAAEYLDAMRRRLP</sequence>
<feature type="domain" description="DUF8101" evidence="2">
    <location>
        <begin position="21"/>
        <end position="104"/>
    </location>
</feature>
<dbReference type="RefSeq" id="WP_284062313.1">
    <property type="nucleotide sequence ID" value="NZ_CP126158.1"/>
</dbReference>
<comment type="caution">
    <text evidence="3">The sequence shown here is derived from an EMBL/GenBank/DDBJ whole genome shotgun (WGS) entry which is preliminary data.</text>
</comment>
<feature type="region of interest" description="Disordered" evidence="1">
    <location>
        <begin position="1"/>
        <end position="26"/>
    </location>
</feature>
<accession>A0ABD5T8F1</accession>
<name>A0ABD5T8F1_9EURY</name>
<protein>
    <recommendedName>
        <fullName evidence="2">DUF8101 domain-containing protein</fullName>
    </recommendedName>
</protein>
<organism evidence="3 4">
    <name type="scientific">Halobaculum halobium</name>
    <dbReference type="NCBI Taxonomy" id="3032281"/>
    <lineage>
        <taxon>Archaea</taxon>
        <taxon>Methanobacteriati</taxon>
        <taxon>Methanobacteriota</taxon>
        <taxon>Stenosarchaea group</taxon>
        <taxon>Halobacteria</taxon>
        <taxon>Halobacteriales</taxon>
        <taxon>Haloferacaceae</taxon>
        <taxon>Halobaculum</taxon>
    </lineage>
</organism>
<reference evidence="3 4" key="1">
    <citation type="journal article" date="2019" name="Int. J. Syst. Evol. Microbiol.">
        <title>The Global Catalogue of Microorganisms (GCM) 10K type strain sequencing project: providing services to taxonomists for standard genome sequencing and annotation.</title>
        <authorList>
            <consortium name="The Broad Institute Genomics Platform"/>
            <consortium name="The Broad Institute Genome Sequencing Center for Infectious Disease"/>
            <person name="Wu L."/>
            <person name="Ma J."/>
        </authorList>
    </citation>
    <scope>NUCLEOTIDE SEQUENCE [LARGE SCALE GENOMIC DNA]</scope>
    <source>
        <strain evidence="3 4">SYNS20</strain>
    </source>
</reference>